<dbReference type="InterPro" id="IPR029016">
    <property type="entry name" value="GAF-like_dom_sf"/>
</dbReference>
<organism evidence="6 7">
    <name type="scientific">Peribacillus huizhouensis</name>
    <dbReference type="NCBI Taxonomy" id="1501239"/>
    <lineage>
        <taxon>Bacteria</taxon>
        <taxon>Bacillati</taxon>
        <taxon>Bacillota</taxon>
        <taxon>Bacilli</taxon>
        <taxon>Bacillales</taxon>
        <taxon>Bacillaceae</taxon>
        <taxon>Peribacillus</taxon>
    </lineage>
</organism>
<evidence type="ECO:0000313" key="6">
    <source>
        <dbReference type="EMBL" id="MBA9028970.1"/>
    </source>
</evidence>
<dbReference type="SUPFAM" id="SSF46785">
    <property type="entry name" value="Winged helix' DNA-binding domain"/>
    <property type="match status" value="1"/>
</dbReference>
<dbReference type="RefSeq" id="WP_182503870.1">
    <property type="nucleotide sequence ID" value="NZ_JACJHX010000022.1"/>
</dbReference>
<dbReference type="PANTHER" id="PTHR30136">
    <property type="entry name" value="HELIX-TURN-HELIX TRANSCRIPTIONAL REGULATOR, ICLR FAMILY"/>
    <property type="match status" value="1"/>
</dbReference>
<sequence>MNKNSSEILLTLDKGLQVISHLSMINRPISIGELSKIMKINKSTLFRILKTLQRRGFVFQQDNGDYGLRPEEFNIIVDRFDKNEALQRTLRPELEKLSSQCSETVTLSALVDEKVECIDKIDSPKSVHVTHIIGRYSALHAAASGKAVLAFIPQAKIDRIMSEEVLEKFTDSTIVSKEILEQELKQIKKNGFAVSHGELDLGISAVAAPIFSKSGKIVGSVSILGISQKFSEETIISLSKAVIKTADNMSVLLNY</sequence>
<name>A0ABR6CVI3_9BACI</name>
<dbReference type="InterPro" id="IPR005471">
    <property type="entry name" value="Tscrpt_reg_IclR_N"/>
</dbReference>
<dbReference type="EMBL" id="JACJHX010000022">
    <property type="protein sequence ID" value="MBA9028970.1"/>
    <property type="molecule type" value="Genomic_DNA"/>
</dbReference>
<dbReference type="InterPro" id="IPR036388">
    <property type="entry name" value="WH-like_DNA-bd_sf"/>
</dbReference>
<reference evidence="6 7" key="1">
    <citation type="submission" date="2020-08" db="EMBL/GenBank/DDBJ databases">
        <title>Genomic Encyclopedia of Type Strains, Phase IV (KMG-IV): sequencing the most valuable type-strain genomes for metagenomic binning, comparative biology and taxonomic classification.</title>
        <authorList>
            <person name="Goeker M."/>
        </authorList>
    </citation>
    <scope>NUCLEOTIDE SEQUENCE [LARGE SCALE GENOMIC DNA]</scope>
    <source>
        <strain evidence="6 7">DSM 105481</strain>
    </source>
</reference>
<dbReference type="Gene3D" id="3.30.450.40">
    <property type="match status" value="1"/>
</dbReference>
<dbReference type="InterPro" id="IPR014757">
    <property type="entry name" value="Tscrpt_reg_IclR_C"/>
</dbReference>
<evidence type="ECO:0000256" key="1">
    <source>
        <dbReference type="ARBA" id="ARBA00023015"/>
    </source>
</evidence>
<keyword evidence="3" id="KW-0804">Transcription</keyword>
<protein>
    <submittedName>
        <fullName evidence="6">DNA-binding IclR family transcriptional regulator</fullName>
    </submittedName>
</protein>
<evidence type="ECO:0000259" key="4">
    <source>
        <dbReference type="PROSITE" id="PS51077"/>
    </source>
</evidence>
<dbReference type="Pfam" id="PF09339">
    <property type="entry name" value="HTH_IclR"/>
    <property type="match status" value="1"/>
</dbReference>
<comment type="caution">
    <text evidence="6">The sequence shown here is derived from an EMBL/GenBank/DDBJ whole genome shotgun (WGS) entry which is preliminary data.</text>
</comment>
<evidence type="ECO:0000256" key="2">
    <source>
        <dbReference type="ARBA" id="ARBA00023125"/>
    </source>
</evidence>
<dbReference type="Pfam" id="PF01614">
    <property type="entry name" value="IclR_C"/>
    <property type="match status" value="1"/>
</dbReference>
<evidence type="ECO:0000313" key="7">
    <source>
        <dbReference type="Proteomes" id="UP000626697"/>
    </source>
</evidence>
<keyword evidence="2 6" id="KW-0238">DNA-binding</keyword>
<evidence type="ECO:0000256" key="3">
    <source>
        <dbReference type="ARBA" id="ARBA00023163"/>
    </source>
</evidence>
<keyword evidence="7" id="KW-1185">Reference proteome</keyword>
<proteinExistence type="predicted"/>
<dbReference type="Proteomes" id="UP000626697">
    <property type="component" value="Unassembled WGS sequence"/>
</dbReference>
<dbReference type="SMART" id="SM00346">
    <property type="entry name" value="HTH_ICLR"/>
    <property type="match status" value="1"/>
</dbReference>
<keyword evidence="1" id="KW-0805">Transcription regulation</keyword>
<dbReference type="PANTHER" id="PTHR30136:SF24">
    <property type="entry name" value="HTH-TYPE TRANSCRIPTIONAL REPRESSOR ALLR"/>
    <property type="match status" value="1"/>
</dbReference>
<feature type="domain" description="IclR-ED" evidence="5">
    <location>
        <begin position="72"/>
        <end position="255"/>
    </location>
</feature>
<dbReference type="PROSITE" id="PS51078">
    <property type="entry name" value="ICLR_ED"/>
    <property type="match status" value="1"/>
</dbReference>
<dbReference type="PROSITE" id="PS51077">
    <property type="entry name" value="HTH_ICLR"/>
    <property type="match status" value="1"/>
</dbReference>
<gene>
    <name evidence="6" type="ORF">HNP81_004292</name>
</gene>
<dbReference type="Gene3D" id="1.10.10.10">
    <property type="entry name" value="Winged helix-like DNA-binding domain superfamily/Winged helix DNA-binding domain"/>
    <property type="match status" value="1"/>
</dbReference>
<dbReference type="SUPFAM" id="SSF55781">
    <property type="entry name" value="GAF domain-like"/>
    <property type="match status" value="1"/>
</dbReference>
<feature type="domain" description="HTH iclR-type" evidence="4">
    <location>
        <begin position="9"/>
        <end position="70"/>
    </location>
</feature>
<dbReference type="InterPro" id="IPR050707">
    <property type="entry name" value="HTH_MetabolicPath_Reg"/>
</dbReference>
<dbReference type="InterPro" id="IPR036390">
    <property type="entry name" value="WH_DNA-bd_sf"/>
</dbReference>
<dbReference type="GO" id="GO:0003677">
    <property type="term" value="F:DNA binding"/>
    <property type="evidence" value="ECO:0007669"/>
    <property type="project" value="UniProtKB-KW"/>
</dbReference>
<evidence type="ECO:0000259" key="5">
    <source>
        <dbReference type="PROSITE" id="PS51078"/>
    </source>
</evidence>
<accession>A0ABR6CVI3</accession>